<gene>
    <name evidence="2" type="ORF">HPS9_07895</name>
</gene>
<dbReference type="AlphaFoldDB" id="A0A837AF03"/>
<feature type="domain" description="DUF7675" evidence="1">
    <location>
        <begin position="4"/>
        <end position="59"/>
    </location>
</feature>
<evidence type="ECO:0000313" key="2">
    <source>
        <dbReference type="EMBL" id="KDB45409.1"/>
    </source>
</evidence>
<reference evidence="2 3" key="1">
    <citation type="submission" date="2014-02" db="EMBL/GenBank/DDBJ databases">
        <title>Comparative genomics of Haemophilus parasuis isolated from pig lungs.</title>
        <authorList>
            <person name="Kittichotirat W."/>
            <person name="Bumgarner R.E."/>
            <person name="Lawrence P."/>
        </authorList>
    </citation>
    <scope>NUCLEOTIDE SEQUENCE [LARGE SCALE GENOMIC DNA]</scope>
    <source>
        <strain evidence="2 3">HPS9</strain>
    </source>
</reference>
<evidence type="ECO:0000313" key="3">
    <source>
        <dbReference type="Proteomes" id="UP000027441"/>
    </source>
</evidence>
<sequence length="68" mass="8317">MISWYKNHKKDKVWWKDNDEKIGELVFSFDKVIEFNFWQDYPHKLTPEQKAIFDAENEILVRDLKGQS</sequence>
<organism evidence="2 3">
    <name type="scientific">Glaesserella parasuis HPS9</name>
    <dbReference type="NCBI Taxonomy" id="1450513"/>
    <lineage>
        <taxon>Bacteria</taxon>
        <taxon>Pseudomonadati</taxon>
        <taxon>Pseudomonadota</taxon>
        <taxon>Gammaproteobacteria</taxon>
        <taxon>Pasteurellales</taxon>
        <taxon>Pasteurellaceae</taxon>
        <taxon>Glaesserella</taxon>
    </lineage>
</organism>
<dbReference type="InterPro" id="IPR056092">
    <property type="entry name" value="DUF7675"/>
</dbReference>
<proteinExistence type="predicted"/>
<protein>
    <recommendedName>
        <fullName evidence="1">DUF7675 domain-containing protein</fullName>
    </recommendedName>
</protein>
<dbReference type="EMBL" id="JDSN01000091">
    <property type="protein sequence ID" value="KDB45409.1"/>
    <property type="molecule type" value="Genomic_DNA"/>
</dbReference>
<dbReference type="Proteomes" id="UP000027441">
    <property type="component" value="Unassembled WGS sequence"/>
</dbReference>
<name>A0A837AF03_GLAPU</name>
<dbReference type="Pfam" id="PF24723">
    <property type="entry name" value="DUF7675"/>
    <property type="match status" value="1"/>
</dbReference>
<accession>A0A837AF03</accession>
<evidence type="ECO:0000259" key="1">
    <source>
        <dbReference type="Pfam" id="PF24723"/>
    </source>
</evidence>
<dbReference type="RefSeq" id="WP_005714619.1">
    <property type="nucleotide sequence ID" value="NZ_JDSN01000091.1"/>
</dbReference>
<comment type="caution">
    <text evidence="2">The sequence shown here is derived from an EMBL/GenBank/DDBJ whole genome shotgun (WGS) entry which is preliminary data.</text>
</comment>